<evidence type="ECO:0000313" key="1">
    <source>
        <dbReference type="EMBL" id="GAA1536364.1"/>
    </source>
</evidence>
<dbReference type="EMBL" id="BAAAQD010000013">
    <property type="protein sequence ID" value="GAA1536364.1"/>
    <property type="molecule type" value="Genomic_DNA"/>
</dbReference>
<comment type="caution">
    <text evidence="1">The sequence shown here is derived from an EMBL/GenBank/DDBJ whole genome shotgun (WGS) entry which is preliminary data.</text>
</comment>
<dbReference type="Proteomes" id="UP001501470">
    <property type="component" value="Unassembled WGS sequence"/>
</dbReference>
<name>A0ABN2BCZ9_9ACTN</name>
<protein>
    <recommendedName>
        <fullName evidence="3">DUF222 domain-containing protein</fullName>
    </recommendedName>
</protein>
<organism evidence="1 2">
    <name type="scientific">Dactylosporangium maewongense</name>
    <dbReference type="NCBI Taxonomy" id="634393"/>
    <lineage>
        <taxon>Bacteria</taxon>
        <taxon>Bacillati</taxon>
        <taxon>Actinomycetota</taxon>
        <taxon>Actinomycetes</taxon>
        <taxon>Micromonosporales</taxon>
        <taxon>Micromonosporaceae</taxon>
        <taxon>Dactylosporangium</taxon>
    </lineage>
</organism>
<evidence type="ECO:0000313" key="2">
    <source>
        <dbReference type="Proteomes" id="UP001501470"/>
    </source>
</evidence>
<reference evidence="1 2" key="1">
    <citation type="journal article" date="2019" name="Int. J. Syst. Evol. Microbiol.">
        <title>The Global Catalogue of Microorganisms (GCM) 10K type strain sequencing project: providing services to taxonomists for standard genome sequencing and annotation.</title>
        <authorList>
            <consortium name="The Broad Institute Genomics Platform"/>
            <consortium name="The Broad Institute Genome Sequencing Center for Infectious Disease"/>
            <person name="Wu L."/>
            <person name="Ma J."/>
        </authorList>
    </citation>
    <scope>NUCLEOTIDE SEQUENCE [LARGE SCALE GENOMIC DNA]</scope>
    <source>
        <strain evidence="1 2">JCM 15933</strain>
    </source>
</reference>
<sequence>MLMKDVRAPDAVPMLSRGKHRHPGKGACFMELASFLAGGRWSDHPVCTHPLLAGVARLVNDNTSDAGRQQLAGLVPSVIGLVSADLRVDARIALRLATAALPVVAAERQCAMAVSVLACDHMLAVLDGRSPDTLEKRSQEALAQAPRATRWAGKFTRGVPAASAAAFRRRVAPHAVRSAVEGVAATCTPHRDRLLRALLVDAIEECAAWVGREEGRRDARSSGAGRS</sequence>
<keyword evidence="2" id="KW-1185">Reference proteome</keyword>
<gene>
    <name evidence="1" type="ORF">GCM10009827_063600</name>
</gene>
<evidence type="ECO:0008006" key="3">
    <source>
        <dbReference type="Google" id="ProtNLM"/>
    </source>
</evidence>
<proteinExistence type="predicted"/>
<accession>A0ABN2BCZ9</accession>